<dbReference type="KEGG" id="cbx:Cenrod_1581"/>
<evidence type="ECO:0000256" key="1">
    <source>
        <dbReference type="SAM" id="MobiDB-lite"/>
    </source>
</evidence>
<name>U5N7Y1_9BURK</name>
<dbReference type="RefSeq" id="WP_022773482.1">
    <property type="nucleotide sequence ID" value="NC_022576.1"/>
</dbReference>
<evidence type="ECO:0000313" key="2">
    <source>
        <dbReference type="EMBL" id="AGX87666.1"/>
    </source>
</evidence>
<accession>U5N7Y1</accession>
<dbReference type="eggNOG" id="ENOG50342G3">
    <property type="taxonomic scope" value="Bacteria"/>
</dbReference>
<sequence length="279" mass="29638">MEWLFVGRVIDVHQHDNSLDVLLVYDGSRLTGVPVLSPMMTTSSGVADLHEPEGNEWESEGSRTRDAFAVLARTAGGGYLVIGFLPPQVTEIAFDRRNFRVERHASDVYRTTDDAGNTEYAHPSGTFLRIAEQPEHEDLTGKDFDGLWKITRNKNRRVWLAATVANSAGVQATLRISPDGDVSLDHVGALTVRTAGKSTLHVDTGGNVSLSHSGNLGIDTAGNATWNVDGSMTINAPTVTINGVVSIHGGGLTHNSKNVGDTHAHSGVLGGPSNTGAPV</sequence>
<gene>
    <name evidence="2" type="ORF">Cenrod_1581</name>
</gene>
<evidence type="ECO:0000313" key="3">
    <source>
        <dbReference type="Proteomes" id="UP000017184"/>
    </source>
</evidence>
<reference evidence="2 3" key="1">
    <citation type="journal article" date="2013" name="Genome Biol.">
        <title>Genomic analysis reveals key aspects of prokaryotic symbiosis in the phototrophic consortium "Chlorochromatium aggregatum".</title>
        <authorList>
            <person name="Liu Z."/>
            <person name="Muller J."/>
            <person name="Li T."/>
            <person name="Alvey R.M."/>
            <person name="Vogl K."/>
            <person name="Frigaard N.U."/>
            <person name="Rockwell N.C."/>
            <person name="Boyd E.S."/>
            <person name="Tomsho L.P."/>
            <person name="Schuster S.C."/>
            <person name="Henke P."/>
            <person name="Rohde M."/>
            <person name="Overmann J."/>
            <person name="Bryant D.A."/>
        </authorList>
    </citation>
    <scope>NUCLEOTIDE SEQUENCE [LARGE SCALE GENOMIC DNA]</scope>
    <source>
        <strain evidence="2">CR</strain>
    </source>
</reference>
<dbReference type="STRING" id="946483.Cenrod_1581"/>
<keyword evidence="3" id="KW-1185">Reference proteome</keyword>
<protein>
    <recommendedName>
        <fullName evidence="4">Phage baseplate assembly protein V</fullName>
    </recommendedName>
</protein>
<organism evidence="2 3">
    <name type="scientific">Candidatus Symbiobacter mobilis CR</name>
    <dbReference type="NCBI Taxonomy" id="946483"/>
    <lineage>
        <taxon>Bacteria</taxon>
        <taxon>Pseudomonadati</taxon>
        <taxon>Pseudomonadota</taxon>
        <taxon>Betaproteobacteria</taxon>
        <taxon>Burkholderiales</taxon>
        <taxon>Comamonadaceae</taxon>
    </lineage>
</organism>
<proteinExistence type="predicted"/>
<dbReference type="AlphaFoldDB" id="U5N7Y1"/>
<dbReference type="Proteomes" id="UP000017184">
    <property type="component" value="Chromosome"/>
</dbReference>
<dbReference type="HOGENOM" id="CLU_996337_0_0_4"/>
<feature type="region of interest" description="Disordered" evidence="1">
    <location>
        <begin position="255"/>
        <end position="279"/>
    </location>
</feature>
<dbReference type="EMBL" id="CP004885">
    <property type="protein sequence ID" value="AGX87666.1"/>
    <property type="molecule type" value="Genomic_DNA"/>
</dbReference>
<evidence type="ECO:0008006" key="4">
    <source>
        <dbReference type="Google" id="ProtNLM"/>
    </source>
</evidence>
<dbReference type="OrthoDB" id="1907165at2"/>